<accession>A0AAW2FR39</accession>
<proteinExistence type="predicted"/>
<reference evidence="1 2" key="1">
    <citation type="submission" date="2023-03" db="EMBL/GenBank/DDBJ databases">
        <title>High recombination rates correlate with genetic variation in Cardiocondyla obscurior ants.</title>
        <authorList>
            <person name="Errbii M."/>
        </authorList>
    </citation>
    <scope>NUCLEOTIDE SEQUENCE [LARGE SCALE GENOMIC DNA]</scope>
    <source>
        <strain evidence="1">Alpha-2009</strain>
        <tissue evidence="1">Whole body</tissue>
    </source>
</reference>
<dbReference type="EMBL" id="JADYXP020000009">
    <property type="protein sequence ID" value="KAL0116355.1"/>
    <property type="molecule type" value="Genomic_DNA"/>
</dbReference>
<protein>
    <submittedName>
        <fullName evidence="1">Uncharacterized protein</fullName>
    </submittedName>
</protein>
<sequence length="194" mass="22961">MHLGLFGAFYFHQKPRYGQKTKKIFLKFYNVALCIWSYSESFIFIRSRDMAKKQKKIHCATFKIDAFGPIRSLLFSSEAEIWPKNEKKNFEILQRSILSIFTSSRDMAKKQKKIFLKFYNVALYQKPRYGQKTKENIFDNLATNLRAVTSANAHVTIFSVLFFPEAEILTKNEKKNFENLVTKKNIDKKRKKIF</sequence>
<gene>
    <name evidence="1" type="ORF">PUN28_009749</name>
</gene>
<comment type="caution">
    <text evidence="1">The sequence shown here is derived from an EMBL/GenBank/DDBJ whole genome shotgun (WGS) entry which is preliminary data.</text>
</comment>
<dbReference type="Proteomes" id="UP001430953">
    <property type="component" value="Unassembled WGS sequence"/>
</dbReference>
<name>A0AAW2FR39_9HYME</name>
<dbReference type="AlphaFoldDB" id="A0AAW2FR39"/>
<organism evidence="1 2">
    <name type="scientific">Cardiocondyla obscurior</name>
    <dbReference type="NCBI Taxonomy" id="286306"/>
    <lineage>
        <taxon>Eukaryota</taxon>
        <taxon>Metazoa</taxon>
        <taxon>Ecdysozoa</taxon>
        <taxon>Arthropoda</taxon>
        <taxon>Hexapoda</taxon>
        <taxon>Insecta</taxon>
        <taxon>Pterygota</taxon>
        <taxon>Neoptera</taxon>
        <taxon>Endopterygota</taxon>
        <taxon>Hymenoptera</taxon>
        <taxon>Apocrita</taxon>
        <taxon>Aculeata</taxon>
        <taxon>Formicoidea</taxon>
        <taxon>Formicidae</taxon>
        <taxon>Myrmicinae</taxon>
        <taxon>Cardiocondyla</taxon>
    </lineage>
</organism>
<keyword evidence="2" id="KW-1185">Reference proteome</keyword>
<evidence type="ECO:0000313" key="1">
    <source>
        <dbReference type="EMBL" id="KAL0116355.1"/>
    </source>
</evidence>
<evidence type="ECO:0000313" key="2">
    <source>
        <dbReference type="Proteomes" id="UP001430953"/>
    </source>
</evidence>